<dbReference type="AlphaFoldDB" id="A0AAW1LRV0"/>
<dbReference type="Proteomes" id="UP001458880">
    <property type="component" value="Unassembled WGS sequence"/>
</dbReference>
<comment type="caution">
    <text evidence="1">The sequence shown here is derived from an EMBL/GenBank/DDBJ whole genome shotgun (WGS) entry which is preliminary data.</text>
</comment>
<evidence type="ECO:0000313" key="2">
    <source>
        <dbReference type="Proteomes" id="UP001458880"/>
    </source>
</evidence>
<reference evidence="1 2" key="1">
    <citation type="journal article" date="2024" name="BMC Genomics">
        <title>De novo assembly and annotation of Popillia japonica's genome with initial clues to its potential as an invasive pest.</title>
        <authorList>
            <person name="Cucini C."/>
            <person name="Boschi S."/>
            <person name="Funari R."/>
            <person name="Cardaioli E."/>
            <person name="Iannotti N."/>
            <person name="Marturano G."/>
            <person name="Paoli F."/>
            <person name="Bruttini M."/>
            <person name="Carapelli A."/>
            <person name="Frati F."/>
            <person name="Nardi F."/>
        </authorList>
    </citation>
    <scope>NUCLEOTIDE SEQUENCE [LARGE SCALE GENOMIC DNA]</scope>
    <source>
        <strain evidence="1">DMR45628</strain>
    </source>
</reference>
<evidence type="ECO:0000313" key="1">
    <source>
        <dbReference type="EMBL" id="KAK9737923.1"/>
    </source>
</evidence>
<organism evidence="1 2">
    <name type="scientific">Popillia japonica</name>
    <name type="common">Japanese beetle</name>
    <dbReference type="NCBI Taxonomy" id="7064"/>
    <lineage>
        <taxon>Eukaryota</taxon>
        <taxon>Metazoa</taxon>
        <taxon>Ecdysozoa</taxon>
        <taxon>Arthropoda</taxon>
        <taxon>Hexapoda</taxon>
        <taxon>Insecta</taxon>
        <taxon>Pterygota</taxon>
        <taxon>Neoptera</taxon>
        <taxon>Endopterygota</taxon>
        <taxon>Coleoptera</taxon>
        <taxon>Polyphaga</taxon>
        <taxon>Scarabaeiformia</taxon>
        <taxon>Scarabaeidae</taxon>
        <taxon>Rutelinae</taxon>
        <taxon>Popillia</taxon>
    </lineage>
</organism>
<accession>A0AAW1LRV0</accession>
<protein>
    <submittedName>
        <fullName evidence="1">Uncharacterized protein</fullName>
    </submittedName>
</protein>
<sequence length="103" mass="11690">MNRTKNTKRVSSLSPPCHRIDRRPRAYVTALLTNLVTGGRFVFRRPRAYVTALLTNLVTGGRFVFIRRGGPEILRVRERSAAGLIKRLRIADVMDVKVQSTLI</sequence>
<dbReference type="EMBL" id="JASPKY010000093">
    <property type="protein sequence ID" value="KAK9737923.1"/>
    <property type="molecule type" value="Genomic_DNA"/>
</dbReference>
<proteinExistence type="predicted"/>
<gene>
    <name evidence="1" type="ORF">QE152_g10275</name>
</gene>
<keyword evidence="2" id="KW-1185">Reference proteome</keyword>
<name>A0AAW1LRV0_POPJA</name>